<feature type="domain" description="Hantavirus glycoprotein Gc N-terminal" evidence="19">
    <location>
        <begin position="783"/>
        <end position="1106"/>
    </location>
</feature>
<evidence type="ECO:0000256" key="5">
    <source>
        <dbReference type="ARBA" id="ARBA00022510"/>
    </source>
</evidence>
<dbReference type="Proteomes" id="UP000290446">
    <property type="component" value="Genome"/>
</dbReference>
<feature type="transmembrane region" description="Helical" evidence="18">
    <location>
        <begin position="551"/>
        <end position="579"/>
    </location>
</feature>
<dbReference type="GO" id="GO:0019062">
    <property type="term" value="P:virion attachment to host cell"/>
    <property type="evidence" value="ECO:0007669"/>
    <property type="project" value="UniProtKB-KW"/>
</dbReference>
<dbReference type="GO" id="GO:0046718">
    <property type="term" value="P:symbiont entry into host cell"/>
    <property type="evidence" value="ECO:0007669"/>
    <property type="project" value="UniProtKB-KW"/>
</dbReference>
<keyword evidence="8" id="KW-1161">Viral attachment to host cell</keyword>
<keyword evidence="5" id="KW-1170">Fusion of virus membrane with host endosomal membrane</keyword>
<dbReference type="GO" id="GO:0055036">
    <property type="term" value="C:virion membrane"/>
    <property type="evidence" value="ECO:0007669"/>
    <property type="project" value="UniProtKB-SubCell"/>
</dbReference>
<sequence>MKESIVGGVVLSLFVTTFYLIIWFATHPSSASYVYYAPTLGGGYSGFQVNSYDDYMYTNFLQQEKAQAHKIHAGTQKLVPAGQNKTLVVTFENVQNITSKLTPLETKIAQAFLETQNDSLSNVLLDIVKKFSLTTYNAMLEGVNSDLSDLLAEEDTYRFHPKVKISGNLVALRIETNRTSKMVIKPTLGALQAKGKEEFLICTENSWEDNEFDAVPKNVVQRNCQNVGACCWGERHHIDADDLNFINLYTTSPKGSDYIFITYHTTHLAFYVEKCEMVIDVGGCIMHTFVANSTNYQMMTNNMSFPIAHLIIPRNKVNWDCTVTLCGLTKGERKDNRGWVSKEHVIVINPFYNEWKKRGKTITQRKLLSTEPIAVSGYKWPLSCNTKNQMIPYKRSRLHHHLRSVAGKRVTYCNSSLISDLPLGDIHGCYQVSDYKTYFQCPGLSKGIGKENVNCTIDPIPQSSGDAVYIGINMTGTGLVTIKGDGWNVIEKCSWKCKVQVPSIEDVQIKCPDGSIHQMVMNKIDIKCPFKDKFNGLPIYVCRATNRPKTLYFLLLWITIGFPTMYILLTFVRWWLAILSKTIICAKRKLDFKKGKCVHCDTFVPSVYEWQRHDGCKHGECPFCRKRFSVLGLQQHACQCLDKKTVLMKDEDAVNEVLIPKMLLVLGNTFSKARRGFGRTLWALVIIATFIFLIRPVSGIKKVVLKPGLWEDELNEVAVCQDTCNFAEDRCFCEEEAEVSAKGRLGRKLMSESLKQKSAKYSADVQAPWGNVHIEESFKPKYSENSIKMSWTSVTENEFGKLTLNGRASSHIQLEPHTGVTFELSSEKSLEKKLLTVNIIDFTQVYKTRFEYLTGDRELGDWMHGTCSGECPAKCGCDTPTCLNTQWKNSRNWHCNPTWCWRMDSGCTCCGTDVVSPFSEHIISKWKVDYQGTAYIVCVEFSQGKRVCDVVSDSMVFEYGPYKVQLSETTNIQRKLPTEIALKHHVTKEGTFDLLAVEEVLSAENLCKLESCSHGGAGDYQIFDLKAITGNNIDDEHFLMPKKELQKLKHSWISWNGVIQRYFCSVGHWPTCEASGVVRHNKEAFVNLQQISENFTDDYYFHSLHVSLGPSIPVLDLEARPKKGGGSIEVLIEVEGLVLEPKEAEITRLDIDLLGCSGCYGCVTGITCFGTILMEGIDDINIHLKSATEHYQVSSSSIPVHTHNHTTFEVKGFSPIKLNKICLSVEEGKNCRTCPQPVSSCTVANLQAPQSILLEHRSTLKSTQKDNCTSAFECWMAGAKNFFKNLSSIFGNILGKYFTSIFVILTLCLAAFAFVFVGPKALFCLKFFKKGRALIGIGKGKKDIKYEGILGLRRALGEVTDPDDLRSLIRKSNKKE</sequence>
<evidence type="ECO:0000259" key="20">
    <source>
        <dbReference type="Pfam" id="PF20682"/>
    </source>
</evidence>
<comment type="subcellular location">
    <subcellularLocation>
        <location evidence="1">Host Golgi apparatus membrane</location>
        <topology evidence="1">Single-pass type I membrane protein</topology>
    </subcellularLocation>
    <subcellularLocation>
        <location evidence="3">Host endoplasmic reticulum membrane</location>
        <topology evidence="3">Single-pass type I membrane protein</topology>
    </subcellularLocation>
    <subcellularLocation>
        <location evidence="2">Virion membrane</location>
        <topology evidence="2">Single-pass membrane protein</topology>
    </subcellularLocation>
</comment>
<dbReference type="Gene3D" id="1.10.8.1320">
    <property type="match status" value="1"/>
</dbReference>
<keyword evidence="14" id="KW-0325">Glycoprotein</keyword>
<reference evidence="22 23" key="1">
    <citation type="journal article" date="2016" name="Viruses">
        <title>Genomic Characterization of the Genus Nairovirus (Family Bunyaviridae).</title>
        <authorList>
            <person name="Kuhn J.H."/>
            <person name="Wiley M.R."/>
            <person name="Rodriguez S.E."/>
            <person name="Bao Y."/>
            <person name="Prieto K."/>
            <person name="Travassos da Rosa A.P."/>
            <person name="Guzman H."/>
            <person name="Savji N."/>
            <person name="Ladner J.T."/>
            <person name="Tesh R.B."/>
            <person name="Wada J."/>
            <person name="Jahrling P.B."/>
            <person name="Bente D.A."/>
            <person name="Palacios G."/>
        </authorList>
    </citation>
    <scope>NUCLEOTIDE SEQUENCE [LARGE SCALE GENOMIC DNA]</scope>
    <source>
        <strain evidence="22 23">RML 59972-6</strain>
    </source>
</reference>
<feature type="transmembrane region" description="Helical" evidence="18">
    <location>
        <begin position="680"/>
        <end position="697"/>
    </location>
</feature>
<evidence type="ECO:0000256" key="12">
    <source>
        <dbReference type="ARBA" id="ARBA00023136"/>
    </source>
</evidence>
<feature type="domain" description="Glycoprotein Gc C-terminal bunyavirales" evidence="20">
    <location>
        <begin position="1115"/>
        <end position="1330"/>
    </location>
</feature>
<evidence type="ECO:0000256" key="14">
    <source>
        <dbReference type="ARBA" id="ARBA00023180"/>
    </source>
</evidence>
<evidence type="ECO:0000256" key="10">
    <source>
        <dbReference type="ARBA" id="ARBA00022844"/>
    </source>
</evidence>
<evidence type="ECO:0000256" key="7">
    <source>
        <dbReference type="ARBA" id="ARBA00022595"/>
    </source>
</evidence>
<dbReference type="InterPro" id="IPR048801">
    <property type="entry name" value="Gn_nairovirus"/>
</dbReference>
<feature type="transmembrane region" description="Helical" evidence="18">
    <location>
        <begin position="5"/>
        <end position="25"/>
    </location>
</feature>
<keyword evidence="12 18" id="KW-0472">Membrane</keyword>
<evidence type="ECO:0000256" key="18">
    <source>
        <dbReference type="SAM" id="Phobius"/>
    </source>
</evidence>
<dbReference type="Pfam" id="PF20726">
    <property type="entry name" value="Nairovirus_Gn"/>
    <property type="match status" value="1"/>
</dbReference>
<feature type="transmembrane region" description="Helical" evidence="18">
    <location>
        <begin position="1297"/>
        <end position="1323"/>
    </location>
</feature>
<evidence type="ECO:0000256" key="4">
    <source>
        <dbReference type="ARBA" id="ARBA00022506"/>
    </source>
</evidence>
<evidence type="ECO:0000256" key="3">
    <source>
        <dbReference type="ARBA" id="ARBA00004482"/>
    </source>
</evidence>
<protein>
    <recommendedName>
        <fullName evidence="17">M polyprotein</fullName>
    </recommendedName>
</protein>
<feature type="domain" description="Structural glycoprotein Gn nairovirus" evidence="21">
    <location>
        <begin position="383"/>
        <end position="699"/>
    </location>
</feature>
<keyword evidence="18" id="KW-1133">Transmembrane helix</keyword>
<dbReference type="InterPro" id="IPR048791">
    <property type="entry name" value="Gc_C_bunya"/>
</dbReference>
<dbReference type="GeneID" id="41704195"/>
<name>A0A191KWA7_9VIRU</name>
<dbReference type="KEGG" id="vg:41704195"/>
<evidence type="ECO:0000256" key="6">
    <source>
        <dbReference type="ARBA" id="ARBA00022581"/>
    </source>
</evidence>
<keyword evidence="4" id="KW-1168">Fusion of virus membrane with host membrane</keyword>
<keyword evidence="7" id="KW-1162">Viral penetration into host cytoplasm</keyword>
<dbReference type="EMBL" id="KU925468">
    <property type="protein sequence ID" value="AMT75405.1"/>
    <property type="molecule type" value="Viral_cRNA"/>
</dbReference>
<proteinExistence type="predicted"/>
<evidence type="ECO:0000313" key="23">
    <source>
        <dbReference type="Proteomes" id="UP000290446"/>
    </source>
</evidence>
<accession>A0A191KWA7</accession>
<evidence type="ECO:0000259" key="21">
    <source>
        <dbReference type="Pfam" id="PF20726"/>
    </source>
</evidence>
<evidence type="ECO:0000256" key="8">
    <source>
        <dbReference type="ARBA" id="ARBA00022804"/>
    </source>
</evidence>
<keyword evidence="18" id="KW-0812">Transmembrane</keyword>
<keyword evidence="13" id="KW-1015">Disulfide bond</keyword>
<evidence type="ECO:0000313" key="22">
    <source>
        <dbReference type="EMBL" id="AMT75405.1"/>
    </source>
</evidence>
<dbReference type="Pfam" id="PF01561">
    <property type="entry name" value="Hanta_Gc_N"/>
    <property type="match status" value="1"/>
</dbReference>
<keyword evidence="6" id="KW-0945">Host-virus interaction</keyword>
<dbReference type="Pfam" id="PF20682">
    <property type="entry name" value="Hanta_Gc_C"/>
    <property type="match status" value="1"/>
</dbReference>
<keyword evidence="16" id="KW-1160">Virus entry into host cell</keyword>
<keyword evidence="10" id="KW-0946">Virion</keyword>
<evidence type="ECO:0000256" key="1">
    <source>
        <dbReference type="ARBA" id="ARBA00004244"/>
    </source>
</evidence>
<dbReference type="GO" id="GO:0044178">
    <property type="term" value="C:host cell Golgi membrane"/>
    <property type="evidence" value="ECO:0007669"/>
    <property type="project" value="UniProtKB-SubCell"/>
</dbReference>
<organism evidence="22 23">
    <name type="scientific">Great Saltee virus</name>
    <dbReference type="NCBI Taxonomy" id="1810946"/>
    <lineage>
        <taxon>Viruses</taxon>
        <taxon>Riboviria</taxon>
        <taxon>Orthornavirae</taxon>
        <taxon>Negarnaviricota</taxon>
        <taxon>Polyploviricotina</taxon>
        <taxon>Bunyaviricetes</taxon>
        <taxon>Hareavirales</taxon>
        <taxon>Nairoviridae</taxon>
        <taxon>Orthonairovirus</taxon>
        <taxon>Orthonairovirus bushkeyense</taxon>
    </lineage>
</organism>
<evidence type="ECO:0000256" key="16">
    <source>
        <dbReference type="ARBA" id="ARBA00023296"/>
    </source>
</evidence>
<evidence type="ECO:0000256" key="11">
    <source>
        <dbReference type="ARBA" id="ARBA00022870"/>
    </source>
</evidence>
<evidence type="ECO:0000256" key="2">
    <source>
        <dbReference type="ARBA" id="ARBA00004381"/>
    </source>
</evidence>
<keyword evidence="15" id="KW-1038">Host endoplasmic reticulum</keyword>
<evidence type="ECO:0000256" key="9">
    <source>
        <dbReference type="ARBA" id="ARBA00022812"/>
    </source>
</evidence>
<keyword evidence="9" id="KW-1040">Host Golgi apparatus</keyword>
<evidence type="ECO:0000256" key="15">
    <source>
        <dbReference type="ARBA" id="ARBA00023184"/>
    </source>
</evidence>
<keyword evidence="11" id="KW-1043">Host membrane</keyword>
<dbReference type="GO" id="GO:0044167">
    <property type="term" value="C:host cell endoplasmic reticulum membrane"/>
    <property type="evidence" value="ECO:0007669"/>
    <property type="project" value="UniProtKB-SubCell"/>
</dbReference>
<evidence type="ECO:0000259" key="19">
    <source>
        <dbReference type="Pfam" id="PF01561"/>
    </source>
</evidence>
<dbReference type="RefSeq" id="YP_009551658.1">
    <property type="nucleotide sequence ID" value="NC_040513.1"/>
</dbReference>
<evidence type="ECO:0000256" key="17">
    <source>
        <dbReference type="ARBA" id="ARBA00031199"/>
    </source>
</evidence>
<dbReference type="InterPro" id="IPR002532">
    <property type="entry name" value="Hanta_Gc_N"/>
</dbReference>
<dbReference type="GO" id="GO:0039654">
    <property type="term" value="P:fusion of virus membrane with host endosome membrane"/>
    <property type="evidence" value="ECO:0007669"/>
    <property type="project" value="UniProtKB-KW"/>
</dbReference>
<evidence type="ECO:0000256" key="13">
    <source>
        <dbReference type="ARBA" id="ARBA00023157"/>
    </source>
</evidence>